<dbReference type="Gene3D" id="3.10.490.20">
    <property type="match status" value="1"/>
</dbReference>
<dbReference type="Pfam" id="PF18199">
    <property type="entry name" value="Dynein_C"/>
    <property type="match status" value="1"/>
</dbReference>
<dbReference type="Gene3D" id="1.20.1270.280">
    <property type="match status" value="1"/>
</dbReference>
<dbReference type="AlphaFoldDB" id="A0A6F9DJE2"/>
<organism evidence="2">
    <name type="scientific">Phallusia mammillata</name>
    <dbReference type="NCBI Taxonomy" id="59560"/>
    <lineage>
        <taxon>Eukaryota</taxon>
        <taxon>Metazoa</taxon>
        <taxon>Chordata</taxon>
        <taxon>Tunicata</taxon>
        <taxon>Ascidiacea</taxon>
        <taxon>Phlebobranchia</taxon>
        <taxon>Ascidiidae</taxon>
        <taxon>Phallusia</taxon>
    </lineage>
</organism>
<proteinExistence type="evidence at transcript level"/>
<dbReference type="EMBL" id="LR787224">
    <property type="protein sequence ID" value="CAB3263086.1"/>
    <property type="molecule type" value="mRNA"/>
</dbReference>
<dbReference type="PANTHER" id="PTHR45703">
    <property type="entry name" value="DYNEIN HEAVY CHAIN"/>
    <property type="match status" value="1"/>
</dbReference>
<reference evidence="2" key="1">
    <citation type="submission" date="2020-04" db="EMBL/GenBank/DDBJ databases">
        <authorList>
            <person name="Neveu A P."/>
        </authorList>
    </citation>
    <scope>NUCLEOTIDE SEQUENCE</scope>
    <source>
        <tissue evidence="2">Whole embryo</tissue>
    </source>
</reference>
<accession>A0A6F9DJE2</accession>
<dbReference type="GO" id="GO:0051959">
    <property type="term" value="F:dynein light intermediate chain binding"/>
    <property type="evidence" value="ECO:0007669"/>
    <property type="project" value="InterPro"/>
</dbReference>
<dbReference type="InterPro" id="IPR041228">
    <property type="entry name" value="Dynein_C"/>
</dbReference>
<dbReference type="GO" id="GO:0007018">
    <property type="term" value="P:microtubule-based movement"/>
    <property type="evidence" value="ECO:0007669"/>
    <property type="project" value="InterPro"/>
</dbReference>
<sequence>MMECVMMAKDVEIAKKLVSEVVTSQLAEQRDLKMTKQLASQCLIPPVKGTKYKGLALDIKNLLEHCQTSESGFDFLHKKADLSTIGLHYTANLNTAAKSGVSLSTTLHTICCAKEEQLGAIDNSYLNSNALTSENLHIKRTIESYLVQLKETSQPELNKHIFAPTMMEFYASEVVKLKAVIELVTTDLTLCLSIMKGETEVTYKHEELINKIIPDQLPSSWQHDYSQLFRFHRTNSLSQFVTDLDQRVTTLHRYMDIATQAVPNITPTPGSNESMHSRSRCSSATQTILSYNLAVFTRPDLFLQSVLFTVAKSKFHDPNKYIFSKQFVMGSASDDRENHSTPPLPFGKIFIDGLYLHKATYDRRTGMLQESRSTKLCKMPLLQLTAQKLSTFKKSEKTEEAMFKWPVWLCNNSNPDMFSTSDIITEAPMLVDNPKAQWETIGTSLLCKLD</sequence>
<protein>
    <submittedName>
        <fullName evidence="2">Uncharacterized protein LOC101242369</fullName>
    </submittedName>
</protein>
<dbReference type="InterPro" id="IPR026983">
    <property type="entry name" value="DHC"/>
</dbReference>
<dbReference type="GO" id="GO:0045505">
    <property type="term" value="F:dynein intermediate chain binding"/>
    <property type="evidence" value="ECO:0007669"/>
    <property type="project" value="InterPro"/>
</dbReference>
<dbReference type="GO" id="GO:0030286">
    <property type="term" value="C:dynein complex"/>
    <property type="evidence" value="ECO:0007669"/>
    <property type="project" value="InterPro"/>
</dbReference>
<dbReference type="InterPro" id="IPR043160">
    <property type="entry name" value="Dynein_C_barrel"/>
</dbReference>
<evidence type="ECO:0000313" key="2">
    <source>
        <dbReference type="EMBL" id="CAB3263086.1"/>
    </source>
</evidence>
<evidence type="ECO:0000259" key="1">
    <source>
        <dbReference type="Pfam" id="PF18199"/>
    </source>
</evidence>
<name>A0A6F9DJE2_9ASCI</name>
<feature type="domain" description="Dynein heavy chain C-terminal" evidence="1">
    <location>
        <begin position="137"/>
        <end position="447"/>
    </location>
</feature>
<gene>
    <name evidence="2" type="primary">LOC101242369</name>
</gene>